<dbReference type="AlphaFoldDB" id="A0A4P7XDW1"/>
<sequence length="59" mass="6665">MLNSTATFNYGVDIPLPTEISRVWYDRCIVNPGIGHSLFLSVTPAPATEFEVFTREVKY</sequence>
<dbReference type="KEGG" id="hmi:soil367_03280"/>
<name>A0A4P7XDW1_9ALTE</name>
<gene>
    <name evidence="1" type="ORF">soil367_03280</name>
</gene>
<organism evidence="1 2">
    <name type="scientific">Hydrocarboniclastica marina</name>
    <dbReference type="NCBI Taxonomy" id="2259620"/>
    <lineage>
        <taxon>Bacteria</taxon>
        <taxon>Pseudomonadati</taxon>
        <taxon>Pseudomonadota</taxon>
        <taxon>Gammaproteobacteria</taxon>
        <taxon>Alteromonadales</taxon>
        <taxon>Alteromonadaceae</taxon>
        <taxon>Hydrocarboniclastica</taxon>
    </lineage>
</organism>
<reference evidence="1 2" key="1">
    <citation type="submission" date="2018-07" db="EMBL/GenBank/DDBJ databases">
        <title>Marsedoiliclastica nanhaica gen. nov. sp. nov., a novel marine hydrocarbonoclastic bacterium isolated from an in-situ enriched hydrocarbon-degrading consortium in deep-sea sediment.</title>
        <authorList>
            <person name="Dong C."/>
            <person name="Ma T."/>
            <person name="Liu R."/>
            <person name="Shao Z."/>
        </authorList>
    </citation>
    <scope>NUCLEOTIDE SEQUENCE [LARGE SCALE GENOMIC DNA]</scope>
    <source>
        <strain evidence="2">soil36-7</strain>
    </source>
</reference>
<dbReference type="Proteomes" id="UP000298049">
    <property type="component" value="Chromosome"/>
</dbReference>
<proteinExistence type="predicted"/>
<evidence type="ECO:0000313" key="1">
    <source>
        <dbReference type="EMBL" id="QCF25038.1"/>
    </source>
</evidence>
<dbReference type="EMBL" id="CP031093">
    <property type="protein sequence ID" value="QCF25038.1"/>
    <property type="molecule type" value="Genomic_DNA"/>
</dbReference>
<keyword evidence="2" id="KW-1185">Reference proteome</keyword>
<evidence type="ECO:0000313" key="2">
    <source>
        <dbReference type="Proteomes" id="UP000298049"/>
    </source>
</evidence>
<protein>
    <submittedName>
        <fullName evidence="1">Uncharacterized protein</fullName>
    </submittedName>
</protein>
<accession>A0A4P7XDW1</accession>